<keyword evidence="3" id="KW-1185">Reference proteome</keyword>
<organism evidence="2 3">
    <name type="scientific">Anaerocolumna aminovalerica</name>
    <dbReference type="NCBI Taxonomy" id="1527"/>
    <lineage>
        <taxon>Bacteria</taxon>
        <taxon>Bacillati</taxon>
        <taxon>Bacillota</taxon>
        <taxon>Clostridia</taxon>
        <taxon>Lachnospirales</taxon>
        <taxon>Lachnospiraceae</taxon>
        <taxon>Anaerocolumna</taxon>
    </lineage>
</organism>
<evidence type="ECO:0000256" key="1">
    <source>
        <dbReference type="SAM" id="Phobius"/>
    </source>
</evidence>
<sequence length="328" mass="38458">MKWTNLAIVFFLLEISLFIILDMRVFNLTAVVNQKVEYNKALDSAIDDSVINLVEVDRQRKLVLNKEKAVEQFYQSLYANFGAMGNPSLEKTLKGYVPVILVTDKEGFYLFYFDSYQSGKETYLTQRWSEKQPYAYEISNYIINFTLDTYLTVYDKNTHQLYEGEYKDLEGLFQDTFLAEEETFHIVRRNTIISSIEEKMDKYINNYNNIAKQFGITYQFWLPEIDKTDWYRTIDDISMLVLFQGYPYHFAGTDTYNRYAIGGARIKKSRVYYITEEDGRKLYHRSDCAHISNSANTTAYFTCEECAFEGAYPCAAILNRNEYGGRIP</sequence>
<dbReference type="AlphaFoldDB" id="A0A1I5GES1"/>
<reference evidence="2 3" key="1">
    <citation type="submission" date="2016-10" db="EMBL/GenBank/DDBJ databases">
        <authorList>
            <person name="de Groot N.N."/>
        </authorList>
    </citation>
    <scope>NUCLEOTIDE SEQUENCE [LARGE SCALE GENOMIC DNA]</scope>
    <source>
        <strain evidence="2 3">DSM 1283</strain>
    </source>
</reference>
<dbReference type="OrthoDB" id="1985886at2"/>
<protein>
    <submittedName>
        <fullName evidence="2">Uncharacterized protein</fullName>
    </submittedName>
</protein>
<keyword evidence="1" id="KW-1133">Transmembrane helix</keyword>
<dbReference type="RefSeq" id="WP_091687057.1">
    <property type="nucleotide sequence ID" value="NZ_BAABFM010000069.1"/>
</dbReference>
<keyword evidence="1" id="KW-0812">Transmembrane</keyword>
<name>A0A1I5GES1_9FIRM</name>
<gene>
    <name evidence="2" type="ORF">SAMN04489757_11923</name>
</gene>
<evidence type="ECO:0000313" key="3">
    <source>
        <dbReference type="Proteomes" id="UP000198806"/>
    </source>
</evidence>
<dbReference type="STRING" id="1527.SAMN04489757_11923"/>
<dbReference type="EMBL" id="FOWD01000019">
    <property type="protein sequence ID" value="SFO34436.1"/>
    <property type="molecule type" value="Genomic_DNA"/>
</dbReference>
<evidence type="ECO:0000313" key="2">
    <source>
        <dbReference type="EMBL" id="SFO34436.1"/>
    </source>
</evidence>
<feature type="transmembrane region" description="Helical" evidence="1">
    <location>
        <begin position="6"/>
        <end position="26"/>
    </location>
</feature>
<proteinExistence type="predicted"/>
<accession>A0A1I5GES1</accession>
<keyword evidence="1" id="KW-0472">Membrane</keyword>
<dbReference type="Proteomes" id="UP000198806">
    <property type="component" value="Unassembled WGS sequence"/>
</dbReference>